<reference evidence="1" key="3">
    <citation type="submission" date="2023-07" db="EMBL/GenBank/DDBJ databases">
        <title>An improved reference 1 genome and first organelle genomes of Quercus suber.</title>
        <authorList>
            <consortium name="Genosuber Consortium"/>
            <person name="Usie A."/>
            <person name="Serra O."/>
            <person name="Barros P."/>
        </authorList>
    </citation>
    <scope>NUCLEOTIDE SEQUENCE</scope>
    <source>
        <strain evidence="1">HL8</strain>
        <tissue evidence="1">Leaves</tissue>
    </source>
</reference>
<sequence length="102" mass="11628">MLGLGFSLQVISSETKTPTHTSNIFTAHIFSREFSDIFDLEHFKRVLTDDVRIVSALPSTHLMTKPVESSPLPHATPQWIRGHYLRRGKLCSINYSKDFVNL</sequence>
<accession>A0AAW0MF74</accession>
<name>A0AAW0MF74_QUESU</name>
<reference evidence="1" key="1">
    <citation type="submission" date="2017-12" db="EMBL/GenBank/DDBJ databases">
        <authorList>
            <person name="Barbosa P."/>
            <person name="Usie A."/>
            <person name="Ramos A.M."/>
        </authorList>
    </citation>
    <scope>NUCLEOTIDE SEQUENCE</scope>
    <source>
        <strain evidence="1">HL8</strain>
        <tissue evidence="1">Leaves</tissue>
    </source>
</reference>
<evidence type="ECO:0000313" key="1">
    <source>
        <dbReference type="EMBL" id="KAK7861051.1"/>
    </source>
</evidence>
<protein>
    <submittedName>
        <fullName evidence="1">O-fucosyltransferase 20</fullName>
    </submittedName>
</protein>
<comment type="caution">
    <text evidence="1">The sequence shown here is derived from an EMBL/GenBank/DDBJ whole genome shotgun (WGS) entry which is preliminary data.</text>
</comment>
<organism evidence="1">
    <name type="scientific">Quercus suber</name>
    <name type="common">Cork oak</name>
    <dbReference type="NCBI Taxonomy" id="58331"/>
    <lineage>
        <taxon>Eukaryota</taxon>
        <taxon>Viridiplantae</taxon>
        <taxon>Streptophyta</taxon>
        <taxon>Embryophyta</taxon>
        <taxon>Tracheophyta</taxon>
        <taxon>Spermatophyta</taxon>
        <taxon>Magnoliopsida</taxon>
        <taxon>eudicotyledons</taxon>
        <taxon>Gunneridae</taxon>
        <taxon>Pentapetalae</taxon>
        <taxon>rosids</taxon>
        <taxon>fabids</taxon>
        <taxon>Fagales</taxon>
        <taxon>Fagaceae</taxon>
        <taxon>Quercus</taxon>
    </lineage>
</organism>
<gene>
    <name evidence="1" type="primary">OFUT20_0</name>
    <name evidence="1" type="ORF">CFP56_024355</name>
</gene>
<proteinExistence type="predicted"/>
<reference evidence="1" key="2">
    <citation type="journal article" date="2018" name="Sci. Data">
        <title>The draft genome sequence of cork oak.</title>
        <authorList>
            <person name="Ramos A.M."/>
            <person name="Usie A."/>
            <person name="Barbosa P."/>
            <person name="Barros P.M."/>
            <person name="Capote T."/>
            <person name="Chaves I."/>
            <person name="Simoes F."/>
            <person name="Abreu I."/>
            <person name="Carrasquinho I."/>
            <person name="Faro C."/>
            <person name="Guimaraes J.B."/>
            <person name="Mendonca D."/>
            <person name="Nobrega F."/>
            <person name="Rodrigues L."/>
            <person name="Saibo N.J.M."/>
            <person name="Varela M.C."/>
            <person name="Egas C."/>
            <person name="Matos J."/>
            <person name="Miguel C.M."/>
            <person name="Oliveira M.M."/>
            <person name="Ricardo C.P."/>
            <person name="Goncalves S."/>
        </authorList>
    </citation>
    <scope>NUCLEOTIDE SEQUENCE [LARGE SCALE GENOMIC DNA]</scope>
    <source>
        <strain evidence="1">HL8</strain>
    </source>
</reference>
<dbReference type="AlphaFoldDB" id="A0AAW0MF74"/>
<dbReference type="EMBL" id="PKMF04000003">
    <property type="protein sequence ID" value="KAK7861051.1"/>
    <property type="molecule type" value="Genomic_DNA"/>
</dbReference>